<dbReference type="EMBL" id="CP026995">
    <property type="protein sequence ID" value="QLH06429.1"/>
    <property type="molecule type" value="Genomic_DNA"/>
</dbReference>
<sequence>MATDLLNSGMGDEGRLRFILECIEKNRPLYKTDRVFLESMTEQLEHRIRRLQGNTVKTTKPKESSHKTLISDEVLDEIISKQNTKTEKIPTYVKKKSFFAKLFSR</sequence>
<evidence type="ECO:0000313" key="2">
    <source>
        <dbReference type="Proteomes" id="UP000509478"/>
    </source>
</evidence>
<gene>
    <name evidence="1" type="ORF">C5F50_04570</name>
</gene>
<reference evidence="1 2" key="1">
    <citation type="submission" date="2018-02" db="EMBL/GenBank/DDBJ databases">
        <title>Complete genome of Nitrosopumilus ureaphilus PS0.</title>
        <authorList>
            <person name="Qin W."/>
            <person name="Zheng Y."/>
            <person name="Stahl D.A."/>
        </authorList>
    </citation>
    <scope>NUCLEOTIDE SEQUENCE [LARGE SCALE GENOMIC DNA]</scope>
    <source>
        <strain evidence="1 2">PS0</strain>
    </source>
</reference>
<dbReference type="RefSeq" id="WP_179372506.1">
    <property type="nucleotide sequence ID" value="NZ_CP026995.1"/>
</dbReference>
<accession>A0A7D5M9D4</accession>
<dbReference type="GeneID" id="56067318"/>
<keyword evidence="2" id="KW-1185">Reference proteome</keyword>
<organism evidence="1 2">
    <name type="scientific">Nitrosopumilus ureiphilus</name>
    <dbReference type="NCBI Taxonomy" id="1470067"/>
    <lineage>
        <taxon>Archaea</taxon>
        <taxon>Nitrososphaerota</taxon>
        <taxon>Nitrososphaeria</taxon>
        <taxon>Nitrosopumilales</taxon>
        <taxon>Nitrosopumilaceae</taxon>
        <taxon>Nitrosopumilus</taxon>
    </lineage>
</organism>
<dbReference type="KEGG" id="nue:C5F50_04570"/>
<dbReference type="AlphaFoldDB" id="A0A7D5M9D4"/>
<dbReference type="Proteomes" id="UP000509478">
    <property type="component" value="Chromosome"/>
</dbReference>
<name>A0A7D5M9D4_9ARCH</name>
<protein>
    <submittedName>
        <fullName evidence="1">Uncharacterized protein</fullName>
    </submittedName>
</protein>
<dbReference type="OrthoDB" id="12178at2157"/>
<evidence type="ECO:0000313" key="1">
    <source>
        <dbReference type="EMBL" id="QLH06429.1"/>
    </source>
</evidence>
<proteinExistence type="predicted"/>